<dbReference type="Proteomes" id="UP000485621">
    <property type="component" value="Unassembled WGS sequence"/>
</dbReference>
<reference evidence="1" key="1">
    <citation type="submission" date="2017-02" db="EMBL/GenBank/DDBJ databases">
        <title>Delving into the versatile metabolic prowess of the omnipresent phylum Bacteroidetes.</title>
        <authorList>
            <person name="Nobu M.K."/>
            <person name="Mei R."/>
            <person name="Narihiro T."/>
            <person name="Kuroda K."/>
            <person name="Liu W.-T."/>
        </authorList>
    </citation>
    <scope>NUCLEOTIDE SEQUENCE</scope>
    <source>
        <strain evidence="1">ADurb.Bin160</strain>
    </source>
</reference>
<dbReference type="EMBL" id="MWDB01000008">
    <property type="protein sequence ID" value="OQB41948.1"/>
    <property type="molecule type" value="Genomic_DNA"/>
</dbReference>
<sequence>MDKLEKELKEKEEMNSKFESINTKLIVDTLRSSEFPSDKVFDKIINVSQNDVLKDLEFKNIIFQAK</sequence>
<evidence type="ECO:0000313" key="1">
    <source>
        <dbReference type="EMBL" id="OQB41948.1"/>
    </source>
</evidence>
<comment type="caution">
    <text evidence="1">The sequence shown here is derived from an EMBL/GenBank/DDBJ whole genome shotgun (WGS) entry which is preliminary data.</text>
</comment>
<name>A0A1V5ZPD2_9BACT</name>
<organism evidence="1">
    <name type="scientific">candidate division CPR1 bacterium ADurb.Bin160</name>
    <dbReference type="NCBI Taxonomy" id="1852826"/>
    <lineage>
        <taxon>Bacteria</taxon>
        <taxon>candidate division CPR1</taxon>
    </lineage>
</organism>
<protein>
    <submittedName>
        <fullName evidence="1">Uncharacterized protein</fullName>
    </submittedName>
</protein>
<accession>A0A1V5ZPD2</accession>
<proteinExistence type="predicted"/>
<gene>
    <name evidence="1" type="ORF">BWY04_00561</name>
</gene>
<dbReference type="AlphaFoldDB" id="A0A1V5ZPD2"/>